<feature type="signal peptide" evidence="8">
    <location>
        <begin position="1"/>
        <end position="39"/>
    </location>
</feature>
<dbReference type="Pfam" id="PF13715">
    <property type="entry name" value="CarbopepD_reg_2"/>
    <property type="match status" value="1"/>
</dbReference>
<dbReference type="EMBL" id="WSQA01000009">
    <property type="protein sequence ID" value="MVZ62964.1"/>
    <property type="molecule type" value="Genomic_DNA"/>
</dbReference>
<keyword evidence="6 7" id="KW-0998">Cell outer membrane</keyword>
<dbReference type="Gene3D" id="2.40.170.20">
    <property type="entry name" value="TonB-dependent receptor, beta-barrel domain"/>
    <property type="match status" value="1"/>
</dbReference>
<evidence type="ECO:0000256" key="4">
    <source>
        <dbReference type="ARBA" id="ARBA00022692"/>
    </source>
</evidence>
<comment type="similarity">
    <text evidence="7">Belongs to the TonB-dependent receptor family.</text>
</comment>
<evidence type="ECO:0000256" key="3">
    <source>
        <dbReference type="ARBA" id="ARBA00022452"/>
    </source>
</evidence>
<keyword evidence="3 7" id="KW-1134">Transmembrane beta strand</keyword>
<gene>
    <name evidence="10" type="ORF">GQF63_13090</name>
</gene>
<evidence type="ECO:0000259" key="9">
    <source>
        <dbReference type="Pfam" id="PF07715"/>
    </source>
</evidence>
<keyword evidence="4 7" id="KW-0812">Transmembrane</keyword>
<accession>A0A6N8L1J9</accession>
<dbReference type="InterPro" id="IPR023997">
    <property type="entry name" value="TonB-dep_OMP_SusC/RagA_CS"/>
</dbReference>
<dbReference type="InterPro" id="IPR039426">
    <property type="entry name" value="TonB-dep_rcpt-like"/>
</dbReference>
<evidence type="ECO:0000256" key="6">
    <source>
        <dbReference type="ARBA" id="ARBA00023237"/>
    </source>
</evidence>
<feature type="chain" id="PRO_5027041049" evidence="8">
    <location>
        <begin position="40"/>
        <end position="1139"/>
    </location>
</feature>
<keyword evidence="5 7" id="KW-0472">Membrane</keyword>
<dbReference type="SUPFAM" id="SSF49464">
    <property type="entry name" value="Carboxypeptidase regulatory domain-like"/>
    <property type="match status" value="1"/>
</dbReference>
<protein>
    <submittedName>
        <fullName evidence="10">SusC/RagA family TonB-linked outer membrane protein</fullName>
    </submittedName>
</protein>
<evidence type="ECO:0000256" key="8">
    <source>
        <dbReference type="SAM" id="SignalP"/>
    </source>
</evidence>
<dbReference type="NCBIfam" id="TIGR04056">
    <property type="entry name" value="OMP_RagA_SusC"/>
    <property type="match status" value="1"/>
</dbReference>
<dbReference type="PROSITE" id="PS52016">
    <property type="entry name" value="TONB_DEPENDENT_REC_3"/>
    <property type="match status" value="1"/>
</dbReference>
<keyword evidence="11" id="KW-1185">Reference proteome</keyword>
<dbReference type="Gene3D" id="2.60.40.1120">
    <property type="entry name" value="Carboxypeptidase-like, regulatory domain"/>
    <property type="match status" value="1"/>
</dbReference>
<dbReference type="RefSeq" id="WP_160369685.1">
    <property type="nucleotide sequence ID" value="NZ_WSQA01000009.1"/>
</dbReference>
<evidence type="ECO:0000256" key="2">
    <source>
        <dbReference type="ARBA" id="ARBA00022448"/>
    </source>
</evidence>
<dbReference type="Proteomes" id="UP000435036">
    <property type="component" value="Unassembled WGS sequence"/>
</dbReference>
<evidence type="ECO:0000313" key="11">
    <source>
        <dbReference type="Proteomes" id="UP000435036"/>
    </source>
</evidence>
<evidence type="ECO:0000313" key="10">
    <source>
        <dbReference type="EMBL" id="MVZ62964.1"/>
    </source>
</evidence>
<organism evidence="10 11">
    <name type="scientific">Sphingobacterium humi</name>
    <dbReference type="NCBI Taxonomy" id="1796905"/>
    <lineage>
        <taxon>Bacteria</taxon>
        <taxon>Pseudomonadati</taxon>
        <taxon>Bacteroidota</taxon>
        <taxon>Sphingobacteriia</taxon>
        <taxon>Sphingobacteriales</taxon>
        <taxon>Sphingobacteriaceae</taxon>
        <taxon>Sphingobacterium</taxon>
    </lineage>
</organism>
<feature type="domain" description="TonB-dependent receptor plug" evidence="9">
    <location>
        <begin position="223"/>
        <end position="323"/>
    </location>
</feature>
<dbReference type="InterPro" id="IPR012910">
    <property type="entry name" value="Plug_dom"/>
</dbReference>
<evidence type="ECO:0000256" key="7">
    <source>
        <dbReference type="PROSITE-ProRule" id="PRU01360"/>
    </source>
</evidence>
<dbReference type="InterPro" id="IPR036942">
    <property type="entry name" value="Beta-barrel_TonB_sf"/>
</dbReference>
<keyword evidence="2 7" id="KW-0813">Transport</keyword>
<comment type="caution">
    <text evidence="10">The sequence shown here is derived from an EMBL/GenBank/DDBJ whole genome shotgun (WGS) entry which is preliminary data.</text>
</comment>
<dbReference type="InterPro" id="IPR008969">
    <property type="entry name" value="CarboxyPept-like_regulatory"/>
</dbReference>
<dbReference type="OrthoDB" id="1404922at2"/>
<comment type="subcellular location">
    <subcellularLocation>
        <location evidence="1 7">Cell outer membrane</location>
        <topology evidence="1 7">Multi-pass membrane protein</topology>
    </subcellularLocation>
</comment>
<evidence type="ECO:0000256" key="5">
    <source>
        <dbReference type="ARBA" id="ARBA00023136"/>
    </source>
</evidence>
<dbReference type="AlphaFoldDB" id="A0A6N8L1J9"/>
<keyword evidence="8" id="KW-0732">Signal</keyword>
<dbReference type="GO" id="GO:0009279">
    <property type="term" value="C:cell outer membrane"/>
    <property type="evidence" value="ECO:0007669"/>
    <property type="project" value="UniProtKB-SubCell"/>
</dbReference>
<sequence length="1139" mass="125727">MNVFMGKPKIVNKMNLIRLLFRAKIVLLCSFLLTNQLMAAGNAQTISAQTKNTTLREVMKIIQKQQGYSFLFRGDHIAEKHIAVQMKQVGYNDAMRMILDEYGLSWTLEDGIITVTEKPKKVVDQFSMTQQRIITGKVVDESGNPLKGVTVSAVGETVATVTDDEGRYQIAISAATKELSFTMLGFEKQTFSLGQLASLNITLIPTTNALDEVIAVGYGTQKKRSVTSAVATINPKEALESRPIVSVQQGLSGMTPGLNITQTNGRPGVFQGLSIRGNGSPIVLVDGFVSSLADVDPSQVAEISVLKDAASAAIYGLQAANGVILITTKSGRKNKPIEFTYGAQASLQGYTKIPKMANTVEYMELRNKADLNEQVYINGQDLATADPFADFSQDVIQRAKAGEFFDTDWSSILYGQRARQMTQNLGLTGGSEKSIYSLALGYIDQKGVNISDLDGFKRYNLRAKLETDVTNWLSLGANTAYTHSSQVAVPVENGRALRAVPFYPVNDHLGTGLYAVGDGGTSQNPVLTSNDGSFAKDLRDVLELQLNGKVKLVKGLQFEENVGVRILNFNGKDWNNVIDHASLEFDGETGTYTANPNVIAQSASRSLLYNTNRLQVITTQSLLRYEWGSNEHHINSVLGWQTEMQKAEGFNTQRQNFLNDAVLSLNLGGVEAGLTNGSNAFESSNLSALGRVSYDYGGRYLAEVSFRNDWSSNFAKGYRSGFFPSLSLGWNMKEEAFLVDKTWLNLLKLRGSWGEVGLDNVSPLAFIQRVSQNFGYPWTAGLESGLVINNYASPKLTWETHRKLNIGLDFSLFDGQFSMTADVFRNRRYNILAEAQVAQEFGLAAPSVNRRSQEYKGWELTLNHQHKVGDFHYRVSLNASNIRSKWLSLGGEAANYTDFLRKEGYPVDMQYGYIADGLISNQSELDAYKSNHTFAGPNTSLLYIGAPKLKDISGPDGVPDGRIDATYDRDIINHKRGDFIVGGQLSVGYKDFNLTSTLSGVFDRNIYAVGGQSEMQFSGGVGNAFAVHMESFDPDQPNKNATYPLVRSGLINYDRSSYWMRSASYLRVRNINLSYRVNDKWMQKLGVLNKASIFASVENPFIIWDNFFASSYGWDPELGIGQVDYPMARTFALGLNITF</sequence>
<dbReference type="NCBIfam" id="TIGR04057">
    <property type="entry name" value="SusC_RagA_signa"/>
    <property type="match status" value="1"/>
</dbReference>
<evidence type="ECO:0000256" key="1">
    <source>
        <dbReference type="ARBA" id="ARBA00004571"/>
    </source>
</evidence>
<name>A0A6N8L1J9_9SPHI</name>
<reference evidence="10 11" key="1">
    <citation type="submission" date="2019-12" db="EMBL/GenBank/DDBJ databases">
        <authorList>
            <person name="Dong K."/>
        </authorList>
    </citation>
    <scope>NUCLEOTIDE SEQUENCE [LARGE SCALE GENOMIC DNA]</scope>
    <source>
        <strain evidence="10 11">JCM 31225</strain>
    </source>
</reference>
<proteinExistence type="inferred from homology"/>
<dbReference type="Pfam" id="PF07715">
    <property type="entry name" value="Plug"/>
    <property type="match status" value="1"/>
</dbReference>
<dbReference type="InterPro" id="IPR023996">
    <property type="entry name" value="TonB-dep_OMP_SusC/RagA"/>
</dbReference>
<dbReference type="SUPFAM" id="SSF56935">
    <property type="entry name" value="Porins"/>
    <property type="match status" value="1"/>
</dbReference>
<dbReference type="InterPro" id="IPR037066">
    <property type="entry name" value="Plug_dom_sf"/>
</dbReference>
<dbReference type="Gene3D" id="2.170.130.10">
    <property type="entry name" value="TonB-dependent receptor, plug domain"/>
    <property type="match status" value="1"/>
</dbReference>